<accession>A0A328D6H4</accession>
<dbReference type="Proteomes" id="UP000249390">
    <property type="component" value="Unassembled WGS sequence"/>
</dbReference>
<proteinExistence type="predicted"/>
<evidence type="ECO:0000313" key="2">
    <source>
        <dbReference type="Proteomes" id="UP000249390"/>
    </source>
</evidence>
<reference evidence="1 2" key="1">
    <citation type="submission" date="2018-06" db="EMBL/GenBank/DDBJ databases">
        <title>The Genome of Cuscuta australis (Dodder) Provides Insight into the Evolution of Plant Parasitism.</title>
        <authorList>
            <person name="Liu H."/>
        </authorList>
    </citation>
    <scope>NUCLEOTIDE SEQUENCE [LARGE SCALE GENOMIC DNA]</scope>
    <source>
        <strain evidence="2">cv. Yunnan</strain>
        <tissue evidence="1">Vines</tissue>
    </source>
</reference>
<evidence type="ECO:0000313" key="1">
    <source>
        <dbReference type="EMBL" id="RAL40058.1"/>
    </source>
</evidence>
<protein>
    <submittedName>
        <fullName evidence="1">Uncharacterized protein</fullName>
    </submittedName>
</protein>
<sequence length="179" mass="19902">MEKSSWYHAAPLLNLVEMLAGDFPGVRFSFFSTPQSNTCLFKPDADGELNIKAYDMWDEAVKGVALLPGREAAMTFVAAMPANYKRAVEEVMVAVAWRAICAPISTAVEENGYFGDRKLLVQLPKKYNSASQSIDVIKPQPTKGNNPAPQFVDVIKVPTEIPNTYNRGCNAFNRCRHER</sequence>
<keyword evidence="2" id="KW-1185">Reference proteome</keyword>
<dbReference type="AlphaFoldDB" id="A0A328D6H4"/>
<dbReference type="EMBL" id="NQVE01000195">
    <property type="protein sequence ID" value="RAL40058.1"/>
    <property type="molecule type" value="Genomic_DNA"/>
</dbReference>
<comment type="caution">
    <text evidence="1">The sequence shown here is derived from an EMBL/GenBank/DDBJ whole genome shotgun (WGS) entry which is preliminary data.</text>
</comment>
<gene>
    <name evidence="1" type="ORF">DM860_008198</name>
</gene>
<organism evidence="1 2">
    <name type="scientific">Cuscuta australis</name>
    <dbReference type="NCBI Taxonomy" id="267555"/>
    <lineage>
        <taxon>Eukaryota</taxon>
        <taxon>Viridiplantae</taxon>
        <taxon>Streptophyta</taxon>
        <taxon>Embryophyta</taxon>
        <taxon>Tracheophyta</taxon>
        <taxon>Spermatophyta</taxon>
        <taxon>Magnoliopsida</taxon>
        <taxon>eudicotyledons</taxon>
        <taxon>Gunneridae</taxon>
        <taxon>Pentapetalae</taxon>
        <taxon>asterids</taxon>
        <taxon>lamiids</taxon>
        <taxon>Solanales</taxon>
        <taxon>Convolvulaceae</taxon>
        <taxon>Cuscuteae</taxon>
        <taxon>Cuscuta</taxon>
        <taxon>Cuscuta subgen. Grammica</taxon>
        <taxon>Cuscuta sect. Cleistogrammica</taxon>
    </lineage>
</organism>
<name>A0A328D6H4_9ASTE</name>